<organism evidence="1 2">
    <name type="scientific">Maribacter aurantiacus</name>
    <dbReference type="NCBI Taxonomy" id="1882343"/>
    <lineage>
        <taxon>Bacteria</taxon>
        <taxon>Pseudomonadati</taxon>
        <taxon>Bacteroidota</taxon>
        <taxon>Flavobacteriia</taxon>
        <taxon>Flavobacteriales</taxon>
        <taxon>Flavobacteriaceae</taxon>
        <taxon>Maribacter</taxon>
    </lineage>
</organism>
<accession>A0A5R8MBY9</accession>
<gene>
    <name evidence="1" type="ORF">FEK29_04470</name>
</gene>
<dbReference type="EMBL" id="VBUK01000001">
    <property type="protein sequence ID" value="TLF47027.1"/>
    <property type="molecule type" value="Genomic_DNA"/>
</dbReference>
<sequence length="83" mass="9759">MRLYDFMMLNAEEQMAMVISDGTLVTRLEKGNRFFVLYSLGTFYFEMEFDASITASSKERILLRKRIFKSGKLLDKYVRLLAV</sequence>
<keyword evidence="2" id="KW-1185">Reference proteome</keyword>
<dbReference type="RefSeq" id="WP_138257170.1">
    <property type="nucleotide sequence ID" value="NZ_VBUK01000001.1"/>
</dbReference>
<protein>
    <submittedName>
        <fullName evidence="1">Uncharacterized protein</fullName>
    </submittedName>
</protein>
<dbReference type="Proteomes" id="UP000308382">
    <property type="component" value="Unassembled WGS sequence"/>
</dbReference>
<reference evidence="1 2" key="1">
    <citation type="journal article" date="2017" name="Int. J. Syst. Evol. Microbiol.">
        <title>Maripseudobacter aurantiacus gen. nov., sp. nov., a novel member of the family Flavobacteriaceae isolated from a sedimentation basin.</title>
        <authorList>
            <person name="Chen C."/>
            <person name="Su Y."/>
            <person name="Tao T."/>
            <person name="Fu G."/>
            <person name="Zhang C."/>
            <person name="Sun C."/>
            <person name="Zhang X."/>
            <person name="Wu M."/>
        </authorList>
    </citation>
    <scope>NUCLEOTIDE SEQUENCE [LARGE SCALE GENOMIC DNA]</scope>
    <source>
        <strain evidence="2">CDA4</strain>
    </source>
</reference>
<evidence type="ECO:0000313" key="2">
    <source>
        <dbReference type="Proteomes" id="UP000308382"/>
    </source>
</evidence>
<dbReference type="OrthoDB" id="961510at2"/>
<comment type="caution">
    <text evidence="1">The sequence shown here is derived from an EMBL/GenBank/DDBJ whole genome shotgun (WGS) entry which is preliminary data.</text>
</comment>
<name>A0A5R8MBY9_9FLAO</name>
<evidence type="ECO:0000313" key="1">
    <source>
        <dbReference type="EMBL" id="TLF47027.1"/>
    </source>
</evidence>
<dbReference type="AlphaFoldDB" id="A0A5R8MBY9"/>
<proteinExistence type="predicted"/>